<name>F4QGU1_9CAUL</name>
<protein>
    <submittedName>
        <fullName evidence="2">Uncharacterized protein</fullName>
    </submittedName>
</protein>
<dbReference type="HOGENOM" id="CLU_965237_0_0_5"/>
<evidence type="ECO:0000313" key="3">
    <source>
        <dbReference type="Proteomes" id="UP000006512"/>
    </source>
</evidence>
<organism evidence="2 3">
    <name type="scientific">Asticcacaulis biprosthecium C19</name>
    <dbReference type="NCBI Taxonomy" id="715226"/>
    <lineage>
        <taxon>Bacteria</taxon>
        <taxon>Pseudomonadati</taxon>
        <taxon>Pseudomonadota</taxon>
        <taxon>Alphaproteobacteria</taxon>
        <taxon>Caulobacterales</taxon>
        <taxon>Caulobacteraceae</taxon>
        <taxon>Asticcacaulis</taxon>
    </lineage>
</organism>
<evidence type="ECO:0000256" key="1">
    <source>
        <dbReference type="SAM" id="SignalP"/>
    </source>
</evidence>
<dbReference type="STRING" id="715226.ABI_09800"/>
<feature type="chain" id="PRO_5003314069" evidence="1">
    <location>
        <begin position="24"/>
        <end position="288"/>
    </location>
</feature>
<dbReference type="OrthoDB" id="7171729at2"/>
<dbReference type="RefSeq" id="WP_006271721.1">
    <property type="nucleotide sequence ID" value="NZ_GL883077.1"/>
</dbReference>
<dbReference type="Proteomes" id="UP000006512">
    <property type="component" value="Unassembled WGS sequence"/>
</dbReference>
<evidence type="ECO:0000313" key="2">
    <source>
        <dbReference type="EMBL" id="EGF92543.1"/>
    </source>
</evidence>
<dbReference type="EMBL" id="GL883077">
    <property type="protein sequence ID" value="EGF92543.1"/>
    <property type="molecule type" value="Genomic_DNA"/>
</dbReference>
<reference evidence="3" key="1">
    <citation type="submission" date="2011-03" db="EMBL/GenBank/DDBJ databases">
        <title>Draft genome sequence of Brevundimonas diminuta.</title>
        <authorList>
            <person name="Brown P.J.B."/>
            <person name="Buechlein A."/>
            <person name="Hemmerich C."/>
            <person name="Brun Y.V."/>
        </authorList>
    </citation>
    <scope>NUCLEOTIDE SEQUENCE [LARGE SCALE GENOMIC DNA]</scope>
    <source>
        <strain evidence="3">C19</strain>
    </source>
</reference>
<dbReference type="AlphaFoldDB" id="F4QGU1"/>
<proteinExistence type="predicted"/>
<keyword evidence="1" id="KW-0732">Signal</keyword>
<accession>F4QGU1</accession>
<keyword evidence="3" id="KW-1185">Reference proteome</keyword>
<feature type="signal peptide" evidence="1">
    <location>
        <begin position="1"/>
        <end position="23"/>
    </location>
</feature>
<sequence>MSARLRLIAASLVLALAAGAAQAQTPLSADQSKQLDAYMKNMGHGGPVKADRADSGHAIITPGMLQGSDVATVSAPDQRTLDNLLALSAPESEPAGLAFGVATGFGVRLNLPEVAEWDQQAGRAIVAAFENPDPNATAEQVATFAAVPAGNAAFEERVGLVRTLYRVDGTEELVRFFVSREHMKLIIQEIARHIDFNTLSETDRVRLATIAAVAQTELEDRILDLTARNQANTLTSQEVMQLIVAFDIDPQRKLTLLRLNDDGKIDRAAELDLRLAQYQIVKQFESGQ</sequence>
<gene>
    <name evidence="2" type="ORF">ABI_09800</name>
</gene>